<protein>
    <submittedName>
        <fullName evidence="2">Uncharacterized protein</fullName>
    </submittedName>
</protein>
<name>A0A195EKW7_9HYME</name>
<feature type="non-terminal residue" evidence="2">
    <location>
        <position position="1"/>
    </location>
</feature>
<dbReference type="AlphaFoldDB" id="A0A195EKW7"/>
<sequence>ETVPTEPPPKTCSPSATGNGGGGGGGGGGKRGRAVLRPPEKLEAVKVASSLGLQGPSAPIGAQLLATGGSEDAPTATVYHANLVAGSNTSVVTAALQQPILASLNSAALASMQASAEANSRNITTMEWLYKKEPLFTLAHFWQQTRPDDNNNKTYTQRNHRQITGPFGREGLCGAPRELLISTVVISEIGDLAVGAGADVSKDLPRSPSIERCHSTSTRTTGSLWVANHRGRFDPLVQDHEPDPVIAASVEKETRYRQSPSPGRLVLRM</sequence>
<gene>
    <name evidence="2" type="ORF">ALC57_01749</name>
</gene>
<feature type="compositionally biased region" description="Pro residues" evidence="1">
    <location>
        <begin position="1"/>
        <end position="11"/>
    </location>
</feature>
<keyword evidence="3" id="KW-1185">Reference proteome</keyword>
<evidence type="ECO:0000313" key="3">
    <source>
        <dbReference type="Proteomes" id="UP000078492"/>
    </source>
</evidence>
<organism evidence="2 3">
    <name type="scientific">Trachymyrmex cornetzi</name>
    <dbReference type="NCBI Taxonomy" id="471704"/>
    <lineage>
        <taxon>Eukaryota</taxon>
        <taxon>Metazoa</taxon>
        <taxon>Ecdysozoa</taxon>
        <taxon>Arthropoda</taxon>
        <taxon>Hexapoda</taxon>
        <taxon>Insecta</taxon>
        <taxon>Pterygota</taxon>
        <taxon>Neoptera</taxon>
        <taxon>Endopterygota</taxon>
        <taxon>Hymenoptera</taxon>
        <taxon>Apocrita</taxon>
        <taxon>Aculeata</taxon>
        <taxon>Formicoidea</taxon>
        <taxon>Formicidae</taxon>
        <taxon>Myrmicinae</taxon>
        <taxon>Trachymyrmex</taxon>
    </lineage>
</organism>
<feature type="region of interest" description="Disordered" evidence="1">
    <location>
        <begin position="1"/>
        <end position="38"/>
    </location>
</feature>
<proteinExistence type="predicted"/>
<evidence type="ECO:0000313" key="2">
    <source>
        <dbReference type="EMBL" id="KYN28786.1"/>
    </source>
</evidence>
<dbReference type="STRING" id="471704.A0A195EKW7"/>
<dbReference type="EMBL" id="KQ978739">
    <property type="protein sequence ID" value="KYN28786.1"/>
    <property type="molecule type" value="Genomic_DNA"/>
</dbReference>
<accession>A0A195EKW7</accession>
<feature type="compositionally biased region" description="Gly residues" evidence="1">
    <location>
        <begin position="18"/>
        <end position="29"/>
    </location>
</feature>
<evidence type="ECO:0000256" key="1">
    <source>
        <dbReference type="SAM" id="MobiDB-lite"/>
    </source>
</evidence>
<reference evidence="2 3" key="1">
    <citation type="submission" date="2015-09" db="EMBL/GenBank/DDBJ databases">
        <title>Trachymyrmex cornetzi WGS genome.</title>
        <authorList>
            <person name="Nygaard S."/>
            <person name="Hu H."/>
            <person name="Boomsma J."/>
            <person name="Zhang G."/>
        </authorList>
    </citation>
    <scope>NUCLEOTIDE SEQUENCE [LARGE SCALE GENOMIC DNA]</scope>
    <source>
        <strain evidence="2">Tcor2-1</strain>
        <tissue evidence="2">Whole body</tissue>
    </source>
</reference>
<dbReference type="Proteomes" id="UP000078492">
    <property type="component" value="Unassembled WGS sequence"/>
</dbReference>